<reference evidence="1 2" key="2">
    <citation type="journal article" date="2022" name="Mol. Ecol. Resour.">
        <title>The genomes of chicory, endive, great burdock and yacon provide insights into Asteraceae paleo-polyploidization history and plant inulin production.</title>
        <authorList>
            <person name="Fan W."/>
            <person name="Wang S."/>
            <person name="Wang H."/>
            <person name="Wang A."/>
            <person name="Jiang F."/>
            <person name="Liu H."/>
            <person name="Zhao H."/>
            <person name="Xu D."/>
            <person name="Zhang Y."/>
        </authorList>
    </citation>
    <scope>NUCLEOTIDE SEQUENCE [LARGE SCALE GENOMIC DNA]</scope>
    <source>
        <strain evidence="2">cv. Yunnan</strain>
        <tissue evidence="1">Leaves</tissue>
    </source>
</reference>
<accession>A0ACB9I4V8</accession>
<dbReference type="EMBL" id="CM042027">
    <property type="protein sequence ID" value="KAI3803044.1"/>
    <property type="molecule type" value="Genomic_DNA"/>
</dbReference>
<name>A0ACB9I4V8_9ASTR</name>
<sequence>MDPNSILSDDFSEQQWVDQISKNFDDEGGDDLSDVPVCVFSVPKATSRFKPEAYVPLAIALGPYHHFETSLYQMERFKVAAVKAILSADQVLSFESLVINRLVEKEPMIRACYHKYINIQDHTLAWIFAIDGLFLIGLLTHYVDISTLMPKKLINDGVLYRDVMVLENQIPLYLLEEIWKALRLSSTSQDQNDDRELISMMRKFCEVHSPLKLTKDFNHGVESGYLHLLDLMYHSIVNNQDTTQPPQLAVMQNDDNDDDVIKIAKEDNLTENIEEMMEMGLSLGMGTKGDRRIEVIKNIPWEKISNLLGLRISKQDIEDDQDSQIVTEIEIPSVSSLSKQAQINFGQTNGGIRDIKFDVKKATLYLPIITLEDYSEVMLRNLLAYEMAASSSTPELAQYVDLMSGIVDTEADVKLLREKGIIKGSMNDKDIADLFNGMNKSSFYISSNKTIEQLNEYYNNRPMIKAWRFVKKDMFFSKKVVTVVLTIFASLLMILYSFCEVYGCSRL</sequence>
<gene>
    <name evidence="1" type="ORF">L1987_31192</name>
</gene>
<evidence type="ECO:0000313" key="1">
    <source>
        <dbReference type="EMBL" id="KAI3803044.1"/>
    </source>
</evidence>
<dbReference type="Proteomes" id="UP001056120">
    <property type="component" value="Linkage Group LG10"/>
</dbReference>
<organism evidence="1 2">
    <name type="scientific">Smallanthus sonchifolius</name>
    <dbReference type="NCBI Taxonomy" id="185202"/>
    <lineage>
        <taxon>Eukaryota</taxon>
        <taxon>Viridiplantae</taxon>
        <taxon>Streptophyta</taxon>
        <taxon>Embryophyta</taxon>
        <taxon>Tracheophyta</taxon>
        <taxon>Spermatophyta</taxon>
        <taxon>Magnoliopsida</taxon>
        <taxon>eudicotyledons</taxon>
        <taxon>Gunneridae</taxon>
        <taxon>Pentapetalae</taxon>
        <taxon>asterids</taxon>
        <taxon>campanulids</taxon>
        <taxon>Asterales</taxon>
        <taxon>Asteraceae</taxon>
        <taxon>Asteroideae</taxon>
        <taxon>Heliantheae alliance</taxon>
        <taxon>Millerieae</taxon>
        <taxon>Smallanthus</taxon>
    </lineage>
</organism>
<proteinExistence type="predicted"/>
<reference evidence="2" key="1">
    <citation type="journal article" date="2022" name="Mol. Ecol. Resour.">
        <title>The genomes of chicory, endive, great burdock and yacon provide insights into Asteraceae palaeo-polyploidization history and plant inulin production.</title>
        <authorList>
            <person name="Fan W."/>
            <person name="Wang S."/>
            <person name="Wang H."/>
            <person name="Wang A."/>
            <person name="Jiang F."/>
            <person name="Liu H."/>
            <person name="Zhao H."/>
            <person name="Xu D."/>
            <person name="Zhang Y."/>
        </authorList>
    </citation>
    <scope>NUCLEOTIDE SEQUENCE [LARGE SCALE GENOMIC DNA]</scope>
    <source>
        <strain evidence="2">cv. Yunnan</strain>
    </source>
</reference>
<comment type="caution">
    <text evidence="1">The sequence shown here is derived from an EMBL/GenBank/DDBJ whole genome shotgun (WGS) entry which is preliminary data.</text>
</comment>
<evidence type="ECO:0000313" key="2">
    <source>
        <dbReference type="Proteomes" id="UP001056120"/>
    </source>
</evidence>
<protein>
    <submittedName>
        <fullName evidence="1">Uncharacterized protein</fullName>
    </submittedName>
</protein>
<keyword evidence="2" id="KW-1185">Reference proteome</keyword>